<keyword evidence="1" id="KW-0812">Transmembrane</keyword>
<evidence type="ECO:0000256" key="1">
    <source>
        <dbReference type="SAM" id="Phobius"/>
    </source>
</evidence>
<dbReference type="Proteomes" id="UP000252585">
    <property type="component" value="Unassembled WGS sequence"/>
</dbReference>
<dbReference type="OrthoDB" id="2936632at2"/>
<reference evidence="2 3" key="1">
    <citation type="submission" date="2018-07" db="EMBL/GenBank/DDBJ databases">
        <title>Genomic Encyclopedia of Type Strains, Phase IV (KMG-IV): sequencing the most valuable type-strain genomes for metagenomic binning, comparative biology and taxonomic classification.</title>
        <authorList>
            <person name="Goeker M."/>
        </authorList>
    </citation>
    <scope>NUCLEOTIDE SEQUENCE [LARGE SCALE GENOMIC DNA]</scope>
    <source>
        <strain evidence="2 3">DSM 27696</strain>
    </source>
</reference>
<gene>
    <name evidence="2" type="ORF">DFR57_1322</name>
</gene>
<dbReference type="AlphaFoldDB" id="A0A368X6W4"/>
<feature type="transmembrane region" description="Helical" evidence="1">
    <location>
        <begin position="12"/>
        <end position="32"/>
    </location>
</feature>
<evidence type="ECO:0000313" key="3">
    <source>
        <dbReference type="Proteomes" id="UP000252585"/>
    </source>
</evidence>
<keyword evidence="1" id="KW-0472">Membrane</keyword>
<protein>
    <submittedName>
        <fullName evidence="2">Uncharacterized protein</fullName>
    </submittedName>
</protein>
<evidence type="ECO:0000313" key="2">
    <source>
        <dbReference type="EMBL" id="RCW62147.1"/>
    </source>
</evidence>
<proteinExistence type="predicted"/>
<accession>A0A368X6W4</accession>
<keyword evidence="1" id="KW-1133">Transmembrane helix</keyword>
<dbReference type="EMBL" id="QPJJ01000032">
    <property type="protein sequence ID" value="RCW62147.1"/>
    <property type="molecule type" value="Genomic_DNA"/>
</dbReference>
<keyword evidence="3" id="KW-1185">Reference proteome</keyword>
<sequence>MNSHIKGEIKSLIIVLSILLALFVVVLFYWYFIKSDYKGVITNLQEENFTLEPINADEEAEYNVYKIYFSKNTKIRGKGTTVDDLDERQQIKVWVEKINKRMVANKINIIEE</sequence>
<organism evidence="2 3">
    <name type="scientific">Saliterribacillus persicus</name>
    <dbReference type="NCBI Taxonomy" id="930114"/>
    <lineage>
        <taxon>Bacteria</taxon>
        <taxon>Bacillati</taxon>
        <taxon>Bacillota</taxon>
        <taxon>Bacilli</taxon>
        <taxon>Bacillales</taxon>
        <taxon>Bacillaceae</taxon>
        <taxon>Saliterribacillus</taxon>
    </lineage>
</organism>
<name>A0A368X6W4_9BACI</name>
<dbReference type="RefSeq" id="WP_114354617.1">
    <property type="nucleotide sequence ID" value="NZ_QPJJ01000032.1"/>
</dbReference>
<comment type="caution">
    <text evidence="2">The sequence shown here is derived from an EMBL/GenBank/DDBJ whole genome shotgun (WGS) entry which is preliminary data.</text>
</comment>